<dbReference type="EMBL" id="QAOK01000012">
    <property type="protein sequence ID" value="PTQ81031.1"/>
    <property type="molecule type" value="Genomic_DNA"/>
</dbReference>
<evidence type="ECO:0000313" key="2">
    <source>
        <dbReference type="Proteomes" id="UP000244152"/>
    </source>
</evidence>
<accession>A0A2T5IB64</accession>
<gene>
    <name evidence="1" type="ORF">C8R21_11276</name>
</gene>
<name>A0A2T5IB64_9PROT</name>
<reference evidence="1 2" key="1">
    <citation type="submission" date="2018-04" db="EMBL/GenBank/DDBJ databases">
        <title>Active sludge and wastewater microbial communities from Klosterneuburg, Austria.</title>
        <authorList>
            <person name="Wagner M."/>
        </authorList>
    </citation>
    <scope>NUCLEOTIDE SEQUENCE [LARGE SCALE GENOMIC DNA]</scope>
    <source>
        <strain evidence="1 2">Nl12</strain>
    </source>
</reference>
<protein>
    <submittedName>
        <fullName evidence="1">Uncharacterized protein</fullName>
    </submittedName>
</protein>
<comment type="caution">
    <text evidence="1">The sequence shown here is derived from an EMBL/GenBank/DDBJ whole genome shotgun (WGS) entry which is preliminary data.</text>
</comment>
<organism evidence="1 2">
    <name type="scientific">Nitrosospira multiformis</name>
    <dbReference type="NCBI Taxonomy" id="1231"/>
    <lineage>
        <taxon>Bacteria</taxon>
        <taxon>Pseudomonadati</taxon>
        <taxon>Pseudomonadota</taxon>
        <taxon>Betaproteobacteria</taxon>
        <taxon>Nitrosomonadales</taxon>
        <taxon>Nitrosomonadaceae</taxon>
        <taxon>Nitrosospira</taxon>
    </lineage>
</organism>
<dbReference type="Proteomes" id="UP000244152">
    <property type="component" value="Unassembled WGS sequence"/>
</dbReference>
<dbReference type="AlphaFoldDB" id="A0A2T5IB64"/>
<proteinExistence type="predicted"/>
<sequence>MLLLMDSDPISNRDKVQNFVSPHILAFDSHTRDFEQRFHGYVLEQKGYVQCGSDMGTRWCNQNRISRRYCEFSRHGR</sequence>
<evidence type="ECO:0000313" key="1">
    <source>
        <dbReference type="EMBL" id="PTQ81031.1"/>
    </source>
</evidence>